<dbReference type="InterPro" id="IPR000868">
    <property type="entry name" value="Isochorismatase-like_dom"/>
</dbReference>
<dbReference type="SUPFAM" id="SSF52499">
    <property type="entry name" value="Isochorismatase-like hydrolases"/>
    <property type="match status" value="1"/>
</dbReference>
<comment type="caution">
    <text evidence="3">The sequence shown here is derived from an EMBL/GenBank/DDBJ whole genome shotgun (WGS) entry which is preliminary data.</text>
</comment>
<dbReference type="PANTHER" id="PTHR43540:SF7">
    <property type="entry name" value="ISOCHORISMATASE FAMILY PROTEIN YECD"/>
    <property type="match status" value="1"/>
</dbReference>
<name>A0A2T0VBW2_9MICO</name>
<dbReference type="Pfam" id="PF00857">
    <property type="entry name" value="Isochorismatase"/>
    <property type="match status" value="1"/>
</dbReference>
<dbReference type="Gene3D" id="3.40.50.850">
    <property type="entry name" value="Isochorismatase-like"/>
    <property type="match status" value="1"/>
</dbReference>
<dbReference type="EMBL" id="PVTL01000006">
    <property type="protein sequence ID" value="PRY67676.1"/>
    <property type="molecule type" value="Genomic_DNA"/>
</dbReference>
<dbReference type="Proteomes" id="UP000237983">
    <property type="component" value="Unassembled WGS sequence"/>
</dbReference>
<dbReference type="InterPro" id="IPR050272">
    <property type="entry name" value="Isochorismatase-like_hydrls"/>
</dbReference>
<evidence type="ECO:0000313" key="4">
    <source>
        <dbReference type="Proteomes" id="UP000237983"/>
    </source>
</evidence>
<keyword evidence="4" id="KW-1185">Reference proteome</keyword>
<keyword evidence="1" id="KW-0378">Hydrolase</keyword>
<evidence type="ECO:0000313" key="3">
    <source>
        <dbReference type="EMBL" id="PRY67676.1"/>
    </source>
</evidence>
<reference evidence="3 4" key="1">
    <citation type="submission" date="2018-03" db="EMBL/GenBank/DDBJ databases">
        <title>Genomic Encyclopedia of Type Strains, Phase III (KMG-III): the genomes of soil and plant-associated and newly described type strains.</title>
        <authorList>
            <person name="Whitman W."/>
        </authorList>
    </citation>
    <scope>NUCLEOTIDE SEQUENCE [LARGE SCALE GENOMIC DNA]</scope>
    <source>
        <strain evidence="3 4">CGMCC 1.12484</strain>
    </source>
</reference>
<dbReference type="OrthoDB" id="9794942at2"/>
<organism evidence="3 4">
    <name type="scientific">Glaciihabitans tibetensis</name>
    <dbReference type="NCBI Taxonomy" id="1266600"/>
    <lineage>
        <taxon>Bacteria</taxon>
        <taxon>Bacillati</taxon>
        <taxon>Actinomycetota</taxon>
        <taxon>Actinomycetes</taxon>
        <taxon>Micrococcales</taxon>
        <taxon>Microbacteriaceae</taxon>
        <taxon>Glaciihabitans</taxon>
    </lineage>
</organism>
<evidence type="ECO:0000259" key="2">
    <source>
        <dbReference type="Pfam" id="PF00857"/>
    </source>
</evidence>
<evidence type="ECO:0000256" key="1">
    <source>
        <dbReference type="ARBA" id="ARBA00022801"/>
    </source>
</evidence>
<protein>
    <submittedName>
        <fullName evidence="3">Nicotinamidase-related amidase</fullName>
    </submittedName>
</protein>
<sequence length="196" mass="20431">MPITNLDPTVALIVVDLQAGTAANPTAHPIADVVARNVELLAAFRERGLPVVLANVTGTPAGQTQYGAGARAFPAEWSAMLPALDQQPSDLTVSRATWSAFAGTDLDMHLRALGVTQVVLAGIATSFGIESTARQAYDLGYSVVVAVDAITDPRLEAHTGSVERVFPALGQLDSTHAIVALLETSRDTSDEISTLG</sequence>
<gene>
    <name evidence="3" type="ORF">B0I08_106284</name>
</gene>
<proteinExistence type="predicted"/>
<dbReference type="PANTHER" id="PTHR43540">
    <property type="entry name" value="PEROXYUREIDOACRYLATE/UREIDOACRYLATE AMIDOHYDROLASE-RELATED"/>
    <property type="match status" value="1"/>
</dbReference>
<feature type="domain" description="Isochorismatase-like" evidence="2">
    <location>
        <begin position="11"/>
        <end position="172"/>
    </location>
</feature>
<dbReference type="CDD" id="cd00431">
    <property type="entry name" value="cysteine_hydrolases"/>
    <property type="match status" value="1"/>
</dbReference>
<accession>A0A2T0VBW2</accession>
<dbReference type="GO" id="GO:0016787">
    <property type="term" value="F:hydrolase activity"/>
    <property type="evidence" value="ECO:0007669"/>
    <property type="project" value="UniProtKB-KW"/>
</dbReference>
<dbReference type="InterPro" id="IPR036380">
    <property type="entry name" value="Isochorismatase-like_sf"/>
</dbReference>
<dbReference type="AlphaFoldDB" id="A0A2T0VBW2"/>
<dbReference type="RefSeq" id="WP_106213439.1">
    <property type="nucleotide sequence ID" value="NZ_PVTL01000006.1"/>
</dbReference>